<sequence length="71" mass="7047">MIPGINTGGGGFNADLGGGPSSAGSTTNNNNGFTGGTVNFGSNNGVPTWLLIGGVLVAGYFLFGRKKRGKK</sequence>
<organism evidence="3 4">
    <name type="scientific">Vibrio scophthalmi</name>
    <dbReference type="NCBI Taxonomy" id="45658"/>
    <lineage>
        <taxon>Bacteria</taxon>
        <taxon>Pseudomonadati</taxon>
        <taxon>Pseudomonadota</taxon>
        <taxon>Gammaproteobacteria</taxon>
        <taxon>Vibrionales</taxon>
        <taxon>Vibrionaceae</taxon>
        <taxon>Vibrio</taxon>
    </lineage>
</organism>
<comment type="caution">
    <text evidence="3">The sequence shown here is derived from an EMBL/GenBank/DDBJ whole genome shotgun (WGS) entry which is preliminary data.</text>
</comment>
<dbReference type="RefSeq" id="WP_006711761.1">
    <property type="nucleotide sequence ID" value="NZ_MDCJ01000002.1"/>
</dbReference>
<proteinExistence type="predicted"/>
<protein>
    <submittedName>
        <fullName evidence="3">Uncharacterized protein</fullName>
    </submittedName>
</protein>
<dbReference type="EMBL" id="MDCJ01000002">
    <property type="protein sequence ID" value="ODS10159.1"/>
    <property type="molecule type" value="Genomic_DNA"/>
</dbReference>
<accession>A0A1E3WK42</accession>
<name>A0A1E3WK42_9VIBR</name>
<feature type="compositionally biased region" description="Gly residues" evidence="1">
    <location>
        <begin position="1"/>
        <end position="21"/>
    </location>
</feature>
<keyword evidence="2" id="KW-0472">Membrane</keyword>
<reference evidence="3 4" key="1">
    <citation type="submission" date="2016-08" db="EMBL/GenBank/DDBJ databases">
        <title>Genome sequencing of Vibrio scophthalmi strain FP3289, an isolated from Paralichthys olivaceus.</title>
        <authorList>
            <person name="Han H.-J."/>
        </authorList>
    </citation>
    <scope>NUCLEOTIDE SEQUENCE [LARGE SCALE GENOMIC DNA]</scope>
    <source>
        <strain evidence="3 4">FP3289</strain>
    </source>
</reference>
<dbReference type="Proteomes" id="UP000095131">
    <property type="component" value="Unassembled WGS sequence"/>
</dbReference>
<evidence type="ECO:0000256" key="1">
    <source>
        <dbReference type="SAM" id="MobiDB-lite"/>
    </source>
</evidence>
<feature type="region of interest" description="Disordered" evidence="1">
    <location>
        <begin position="1"/>
        <end position="38"/>
    </location>
</feature>
<evidence type="ECO:0000256" key="2">
    <source>
        <dbReference type="SAM" id="Phobius"/>
    </source>
</evidence>
<gene>
    <name evidence="3" type="ORF">VSF3289_00414</name>
</gene>
<dbReference type="AlphaFoldDB" id="A0A1E3WK42"/>
<dbReference type="PATRIC" id="fig|45658.8.peg.401"/>
<keyword evidence="2" id="KW-0812">Transmembrane</keyword>
<keyword evidence="2" id="KW-1133">Transmembrane helix</keyword>
<evidence type="ECO:0000313" key="4">
    <source>
        <dbReference type="Proteomes" id="UP000095131"/>
    </source>
</evidence>
<feature type="transmembrane region" description="Helical" evidence="2">
    <location>
        <begin position="46"/>
        <end position="63"/>
    </location>
</feature>
<evidence type="ECO:0000313" key="3">
    <source>
        <dbReference type="EMBL" id="ODS10159.1"/>
    </source>
</evidence>
<feature type="compositionally biased region" description="Low complexity" evidence="1">
    <location>
        <begin position="22"/>
        <end position="38"/>
    </location>
</feature>